<evidence type="ECO:0000313" key="2">
    <source>
        <dbReference type="EMBL" id="EKD66655.1"/>
    </source>
</evidence>
<dbReference type="AlphaFoldDB" id="K2AFC6"/>
<protein>
    <submittedName>
        <fullName evidence="2">Uncharacterized protein</fullName>
    </submittedName>
</protein>
<name>K2AFC6_9BACT</name>
<gene>
    <name evidence="2" type="ORF">ACD_49C00026G0030</name>
</gene>
<comment type="caution">
    <text evidence="2">The sequence shown here is derived from an EMBL/GenBank/DDBJ whole genome shotgun (WGS) entry which is preliminary data.</text>
</comment>
<keyword evidence="1" id="KW-0812">Transmembrane</keyword>
<reference evidence="2" key="1">
    <citation type="journal article" date="2012" name="Science">
        <title>Fermentation, hydrogen, and sulfur metabolism in multiple uncultivated bacterial phyla.</title>
        <authorList>
            <person name="Wrighton K.C."/>
            <person name="Thomas B.C."/>
            <person name="Sharon I."/>
            <person name="Miller C.S."/>
            <person name="Castelle C.J."/>
            <person name="VerBerkmoes N.C."/>
            <person name="Wilkins M.J."/>
            <person name="Hettich R.L."/>
            <person name="Lipton M.S."/>
            <person name="Williams K.H."/>
            <person name="Long P.E."/>
            <person name="Banfield J.F."/>
        </authorList>
    </citation>
    <scope>NUCLEOTIDE SEQUENCE [LARGE SCALE GENOMIC DNA]</scope>
</reference>
<proteinExistence type="predicted"/>
<keyword evidence="1" id="KW-1133">Transmembrane helix</keyword>
<evidence type="ECO:0000256" key="1">
    <source>
        <dbReference type="SAM" id="Phobius"/>
    </source>
</evidence>
<accession>K2AFC6</accession>
<feature type="transmembrane region" description="Helical" evidence="1">
    <location>
        <begin position="7"/>
        <end position="27"/>
    </location>
</feature>
<organism evidence="2">
    <name type="scientific">uncultured bacterium</name>
    <name type="common">gcode 4</name>
    <dbReference type="NCBI Taxonomy" id="1234023"/>
    <lineage>
        <taxon>Bacteria</taxon>
        <taxon>environmental samples</taxon>
    </lineage>
</organism>
<dbReference type="EMBL" id="AMFJ01021612">
    <property type="protein sequence ID" value="EKD66655.1"/>
    <property type="molecule type" value="Genomic_DNA"/>
</dbReference>
<feature type="transmembrane region" description="Helical" evidence="1">
    <location>
        <begin position="39"/>
        <end position="58"/>
    </location>
</feature>
<keyword evidence="1" id="KW-0472">Membrane</keyword>
<sequence>MEKFKKYLINTILILIFISILIIIFNFLKFEISKLILDYIKVIIWPLLILFWIFRFEVEIKNFINNIKKFTLPWWTKFETEKEEINQNKEDIKDELNLDDLFWENNTSFGEQNKSELQKTKEESFFDRVYIYIFWSQIELMQSLKNLWTIWINYIDISAYFEKTRSLNIDNYPYDNTENWLSFLMQNNLIEEYSNSIEWNKYIRITQFWVNFMDYINEKEYLKWNSSKNF</sequence>